<name>A0A6L4WWH5_9BACT</name>
<comment type="caution">
    <text evidence="4">The sequence shown here is derived from an EMBL/GenBank/DDBJ whole genome shotgun (WGS) entry which is preliminary data.</text>
</comment>
<dbReference type="RefSeq" id="WP_152240715.1">
    <property type="nucleotide sequence ID" value="NZ_WFKI01000005.1"/>
</dbReference>
<dbReference type="Gene3D" id="3.40.190.10">
    <property type="entry name" value="Periplasmic binding protein-like II"/>
    <property type="match status" value="1"/>
</dbReference>
<reference evidence="4 5" key="1">
    <citation type="submission" date="2019-10" db="EMBL/GenBank/DDBJ databases">
        <title>Poseidonibacter ostreae sp. nov., isolated from the gut of the Ostrea denselamellosa.</title>
        <authorList>
            <person name="Choi A."/>
        </authorList>
    </citation>
    <scope>NUCLEOTIDE SEQUENCE [LARGE SCALE GENOMIC DNA]</scope>
    <source>
        <strain evidence="4 5">SJOD-M-33</strain>
    </source>
</reference>
<evidence type="ECO:0000313" key="4">
    <source>
        <dbReference type="EMBL" id="KAB7890875.1"/>
    </source>
</evidence>
<dbReference type="CDD" id="cd08490">
    <property type="entry name" value="PBP2_NikA_DppA_OppA_like_3"/>
    <property type="match status" value="1"/>
</dbReference>
<evidence type="ECO:0000313" key="5">
    <source>
        <dbReference type="Proteomes" id="UP000472839"/>
    </source>
</evidence>
<dbReference type="InterPro" id="IPR023765">
    <property type="entry name" value="SBP_5_CS"/>
</dbReference>
<proteinExistence type="inferred from homology"/>
<dbReference type="Pfam" id="PF00496">
    <property type="entry name" value="SBP_bac_5"/>
    <property type="match status" value="1"/>
</dbReference>
<dbReference type="GO" id="GO:0030288">
    <property type="term" value="C:outer membrane-bounded periplasmic space"/>
    <property type="evidence" value="ECO:0007669"/>
    <property type="project" value="UniProtKB-ARBA"/>
</dbReference>
<gene>
    <name evidence="4" type="ORF">GBG19_02340</name>
</gene>
<sequence>MNKNIFYKFMLISMLFLFANAKELKVIAPWEVTGLEPTQSGKIFQSMQVAENLVGVNEIGELIPALATTWSVSNDGLVWTFNLRDGVKFHDGSSLNASIVEYNLNTNAVLKKSILSYLPLKSIKAKGKTIEVTLTSKFNSLPAYFAHYSTVILAKKSFDENAKVINMIASGAYEVNKITLPLKVKLIRNENWWNGKANIKEASYLAVGKGETRALMIKSQEADIAYNILPTSIKSLKKNPNLNVEFKAIPRARMLKVNSGSEFFNTAELREAISLAINRKAIAKVILKNEDLAATQMFPVSMSLWYNKELKPLSYDIKKANKLLDNAGWKKQSDGFRYKDGKKFEITLDTYNDRPELPVIATAIQAQLKKIGVDLKLLIGSYTEIIRKHKDNTLHLGLISRNFVLVPNPLGTLLQDYGKGGANWGAMNWKNETMFKYLDELKSSDNRQLQYKVTELLQNELPSIPLAWTEKTVVSNKRVNNVKVDPLEINFFLAQIKWTK</sequence>
<evidence type="ECO:0000259" key="3">
    <source>
        <dbReference type="Pfam" id="PF00496"/>
    </source>
</evidence>
<comment type="similarity">
    <text evidence="1">Belongs to the bacterial solute-binding protein 5 family.</text>
</comment>
<accession>A0A6L4WWH5</accession>
<feature type="domain" description="Solute-binding protein family 5" evidence="3">
    <location>
        <begin position="61"/>
        <end position="415"/>
    </location>
</feature>
<dbReference type="Gene3D" id="3.10.105.10">
    <property type="entry name" value="Dipeptide-binding Protein, Domain 3"/>
    <property type="match status" value="1"/>
</dbReference>
<dbReference type="GO" id="GO:0043190">
    <property type="term" value="C:ATP-binding cassette (ABC) transporter complex"/>
    <property type="evidence" value="ECO:0007669"/>
    <property type="project" value="InterPro"/>
</dbReference>
<dbReference type="SUPFAM" id="SSF53850">
    <property type="entry name" value="Periplasmic binding protein-like II"/>
    <property type="match status" value="1"/>
</dbReference>
<dbReference type="InterPro" id="IPR039424">
    <property type="entry name" value="SBP_5"/>
</dbReference>
<keyword evidence="2" id="KW-0732">Signal</keyword>
<organism evidence="4 5">
    <name type="scientific">Poseidonibacter ostreae</name>
    <dbReference type="NCBI Taxonomy" id="2654171"/>
    <lineage>
        <taxon>Bacteria</taxon>
        <taxon>Pseudomonadati</taxon>
        <taxon>Campylobacterota</taxon>
        <taxon>Epsilonproteobacteria</taxon>
        <taxon>Campylobacterales</taxon>
        <taxon>Arcobacteraceae</taxon>
        <taxon>Poseidonibacter</taxon>
    </lineage>
</organism>
<dbReference type="Proteomes" id="UP000472839">
    <property type="component" value="Unassembled WGS sequence"/>
</dbReference>
<dbReference type="GO" id="GO:0015833">
    <property type="term" value="P:peptide transport"/>
    <property type="evidence" value="ECO:0007669"/>
    <property type="project" value="TreeGrafter"/>
</dbReference>
<dbReference type="PIRSF" id="PIRSF002741">
    <property type="entry name" value="MppA"/>
    <property type="match status" value="1"/>
</dbReference>
<dbReference type="PANTHER" id="PTHR30290">
    <property type="entry name" value="PERIPLASMIC BINDING COMPONENT OF ABC TRANSPORTER"/>
    <property type="match status" value="1"/>
</dbReference>
<dbReference type="InterPro" id="IPR000914">
    <property type="entry name" value="SBP_5_dom"/>
</dbReference>
<dbReference type="AlphaFoldDB" id="A0A6L4WWH5"/>
<dbReference type="PROSITE" id="PS01040">
    <property type="entry name" value="SBP_BACTERIAL_5"/>
    <property type="match status" value="1"/>
</dbReference>
<dbReference type="InterPro" id="IPR030678">
    <property type="entry name" value="Peptide/Ni-bd"/>
</dbReference>
<protein>
    <submittedName>
        <fullName evidence="4">ABC transporter substrate-binding protein</fullName>
    </submittedName>
</protein>
<dbReference type="PANTHER" id="PTHR30290:SF83">
    <property type="entry name" value="ABC TRANSPORTER SUBSTRATE-BINDING PROTEIN"/>
    <property type="match status" value="1"/>
</dbReference>
<dbReference type="GO" id="GO:1904680">
    <property type="term" value="F:peptide transmembrane transporter activity"/>
    <property type="evidence" value="ECO:0007669"/>
    <property type="project" value="TreeGrafter"/>
</dbReference>
<evidence type="ECO:0000256" key="2">
    <source>
        <dbReference type="ARBA" id="ARBA00022729"/>
    </source>
</evidence>
<evidence type="ECO:0000256" key="1">
    <source>
        <dbReference type="ARBA" id="ARBA00005695"/>
    </source>
</evidence>
<dbReference type="EMBL" id="WFKK01000003">
    <property type="protein sequence ID" value="KAB7890875.1"/>
    <property type="molecule type" value="Genomic_DNA"/>
</dbReference>